<dbReference type="AlphaFoldDB" id="A0A8S0XR44"/>
<sequence length="168" mass="18399">MTMATTTDRQKTIFVLDAMGYLGLQFLVLLGCKSLGYHVVALVQNLDPEGKKLRQLREIYENLEAVEGTLEDKEVIEGKQKRQTPVGMTPMPAVLAGLTKQLAANPGDPPLYIHVSGLRIIHDKACGEFIEKSAIPQYSDIGFDLVKFGADVAHMNCDREIAAAGVRT</sequence>
<dbReference type="EMBL" id="CACVBS010000075">
    <property type="protein sequence ID" value="CAA7269193.1"/>
    <property type="molecule type" value="Genomic_DNA"/>
</dbReference>
<name>A0A8S0XR44_CYCAE</name>
<comment type="caution">
    <text evidence="1">The sequence shown here is derived from an EMBL/GenBank/DDBJ whole genome shotgun (WGS) entry which is preliminary data.</text>
</comment>
<keyword evidence="2" id="KW-1185">Reference proteome</keyword>
<evidence type="ECO:0000313" key="2">
    <source>
        <dbReference type="Proteomes" id="UP000467700"/>
    </source>
</evidence>
<protein>
    <submittedName>
        <fullName evidence="1">Uncharacterized protein</fullName>
    </submittedName>
</protein>
<gene>
    <name evidence="1" type="ORF">AAE3_LOCUS11442</name>
</gene>
<dbReference type="Proteomes" id="UP000467700">
    <property type="component" value="Unassembled WGS sequence"/>
</dbReference>
<dbReference type="OrthoDB" id="2130169at2759"/>
<organism evidence="1 2">
    <name type="scientific">Cyclocybe aegerita</name>
    <name type="common">Black poplar mushroom</name>
    <name type="synonym">Agrocybe aegerita</name>
    <dbReference type="NCBI Taxonomy" id="1973307"/>
    <lineage>
        <taxon>Eukaryota</taxon>
        <taxon>Fungi</taxon>
        <taxon>Dikarya</taxon>
        <taxon>Basidiomycota</taxon>
        <taxon>Agaricomycotina</taxon>
        <taxon>Agaricomycetes</taxon>
        <taxon>Agaricomycetidae</taxon>
        <taxon>Agaricales</taxon>
        <taxon>Agaricineae</taxon>
        <taxon>Bolbitiaceae</taxon>
        <taxon>Cyclocybe</taxon>
    </lineage>
</organism>
<accession>A0A8S0XR44</accession>
<evidence type="ECO:0000313" key="1">
    <source>
        <dbReference type="EMBL" id="CAA7269193.1"/>
    </source>
</evidence>
<proteinExistence type="predicted"/>
<reference evidence="1 2" key="1">
    <citation type="submission" date="2020-01" db="EMBL/GenBank/DDBJ databases">
        <authorList>
            <person name="Gupta K D."/>
        </authorList>
    </citation>
    <scope>NUCLEOTIDE SEQUENCE [LARGE SCALE GENOMIC DNA]</scope>
</reference>